<evidence type="ECO:0000256" key="3">
    <source>
        <dbReference type="SAM" id="Coils"/>
    </source>
</evidence>
<dbReference type="Gene3D" id="3.30.910.20">
    <property type="entry name" value="Skp domain"/>
    <property type="match status" value="1"/>
</dbReference>
<dbReference type="SUPFAM" id="SSF111384">
    <property type="entry name" value="OmpH-like"/>
    <property type="match status" value="1"/>
</dbReference>
<evidence type="ECO:0000313" key="5">
    <source>
        <dbReference type="Proteomes" id="UP000177950"/>
    </source>
</evidence>
<organism evidence="4 5">
    <name type="scientific">Candidatus Muproteobacteria bacterium RBG_19FT_COMBO_61_10</name>
    <dbReference type="NCBI Taxonomy" id="1817761"/>
    <lineage>
        <taxon>Bacteria</taxon>
        <taxon>Pseudomonadati</taxon>
        <taxon>Pseudomonadota</taxon>
        <taxon>Candidatus Muproteobacteria</taxon>
    </lineage>
</organism>
<dbReference type="InterPro" id="IPR005632">
    <property type="entry name" value="Chaperone_Skp"/>
</dbReference>
<evidence type="ECO:0000256" key="1">
    <source>
        <dbReference type="ARBA" id="ARBA00009091"/>
    </source>
</evidence>
<comment type="caution">
    <text evidence="4">The sequence shown here is derived from an EMBL/GenBank/DDBJ whole genome shotgun (WGS) entry which is preliminary data.</text>
</comment>
<feature type="coiled-coil region" evidence="3">
    <location>
        <begin position="9"/>
        <end position="52"/>
    </location>
</feature>
<dbReference type="AlphaFoldDB" id="A0A1F6UHR0"/>
<accession>A0A1F6UHR0</accession>
<name>A0A1F6UHR0_9PROT</name>
<dbReference type="GO" id="GO:0005829">
    <property type="term" value="C:cytosol"/>
    <property type="evidence" value="ECO:0007669"/>
    <property type="project" value="TreeGrafter"/>
</dbReference>
<dbReference type="Pfam" id="PF03938">
    <property type="entry name" value="OmpH"/>
    <property type="match status" value="1"/>
</dbReference>
<dbReference type="Proteomes" id="UP000177950">
    <property type="component" value="Unassembled WGS sequence"/>
</dbReference>
<sequence>MFAAEEKKLQALKEAYEKDQLTYTDAQKRSKQRDLQDKYQTLQDSVNDTQKEFRQREGEFTSKALKDIRMAIADVAKEEKATLVLGKDEMSVLYSEEGLDLTAKVLQKYNTKFPVK</sequence>
<comment type="similarity">
    <text evidence="1">Belongs to the Skp family.</text>
</comment>
<evidence type="ECO:0000256" key="2">
    <source>
        <dbReference type="ARBA" id="ARBA00022729"/>
    </source>
</evidence>
<keyword evidence="3" id="KW-0175">Coiled coil</keyword>
<dbReference type="InterPro" id="IPR024930">
    <property type="entry name" value="Skp_dom_sf"/>
</dbReference>
<dbReference type="PANTHER" id="PTHR35089:SF1">
    <property type="entry name" value="CHAPERONE PROTEIN SKP"/>
    <property type="match status" value="1"/>
</dbReference>
<dbReference type="GO" id="GO:0051082">
    <property type="term" value="F:unfolded protein binding"/>
    <property type="evidence" value="ECO:0007669"/>
    <property type="project" value="InterPro"/>
</dbReference>
<evidence type="ECO:0008006" key="6">
    <source>
        <dbReference type="Google" id="ProtNLM"/>
    </source>
</evidence>
<proteinExistence type="inferred from homology"/>
<dbReference type="GO" id="GO:0050821">
    <property type="term" value="P:protein stabilization"/>
    <property type="evidence" value="ECO:0007669"/>
    <property type="project" value="TreeGrafter"/>
</dbReference>
<protein>
    <recommendedName>
        <fullName evidence="6">Molecular chaperone Skp</fullName>
    </recommendedName>
</protein>
<dbReference type="PANTHER" id="PTHR35089">
    <property type="entry name" value="CHAPERONE PROTEIN SKP"/>
    <property type="match status" value="1"/>
</dbReference>
<keyword evidence="2" id="KW-0732">Signal</keyword>
<evidence type="ECO:0000313" key="4">
    <source>
        <dbReference type="EMBL" id="OGI56832.1"/>
    </source>
</evidence>
<gene>
    <name evidence="4" type="ORF">A2V58_03995</name>
</gene>
<reference evidence="4 5" key="1">
    <citation type="journal article" date="2016" name="Nat. Commun.">
        <title>Thousands of microbial genomes shed light on interconnected biogeochemical processes in an aquifer system.</title>
        <authorList>
            <person name="Anantharaman K."/>
            <person name="Brown C.T."/>
            <person name="Hug L.A."/>
            <person name="Sharon I."/>
            <person name="Castelle C.J."/>
            <person name="Probst A.J."/>
            <person name="Thomas B.C."/>
            <person name="Singh A."/>
            <person name="Wilkins M.J."/>
            <person name="Karaoz U."/>
            <person name="Brodie E.L."/>
            <person name="Williams K.H."/>
            <person name="Hubbard S.S."/>
            <person name="Banfield J.F."/>
        </authorList>
    </citation>
    <scope>NUCLEOTIDE SEQUENCE [LARGE SCALE GENOMIC DNA]</scope>
</reference>
<dbReference type="EMBL" id="MFSV01000170">
    <property type="protein sequence ID" value="OGI56832.1"/>
    <property type="molecule type" value="Genomic_DNA"/>
</dbReference>